<dbReference type="AlphaFoldDB" id="A0A4R4TQ13"/>
<accession>A0A4R4TQ13</accession>
<reference evidence="1 2" key="1">
    <citation type="submission" date="2019-03" db="EMBL/GenBank/DDBJ databases">
        <title>Draft genome sequences of novel Actinobacteria.</title>
        <authorList>
            <person name="Sahin N."/>
            <person name="Ay H."/>
            <person name="Saygin H."/>
        </authorList>
    </citation>
    <scope>NUCLEOTIDE SEQUENCE [LARGE SCALE GENOMIC DNA]</scope>
    <source>
        <strain evidence="1 2">DSM 41900</strain>
    </source>
</reference>
<sequence length="109" mass="12105">MHLIRPLAEPPAIGCLATNDVSVRFHRWRPPFWGPERRFCLSPDGALIAILVQENKGDEVWAIKNWDTGSLLPQGRIALPAWADTFEFSGQDRLAVVVNGTLAVFEVPA</sequence>
<dbReference type="EMBL" id="SMKI01000082">
    <property type="protein sequence ID" value="TDC76209.1"/>
    <property type="molecule type" value="Genomic_DNA"/>
</dbReference>
<dbReference type="Proteomes" id="UP000295345">
    <property type="component" value="Unassembled WGS sequence"/>
</dbReference>
<evidence type="ECO:0000313" key="1">
    <source>
        <dbReference type="EMBL" id="TDC76209.1"/>
    </source>
</evidence>
<gene>
    <name evidence="1" type="ORF">E1283_10395</name>
</gene>
<name>A0A4R4TQ13_9ACTN</name>
<proteinExistence type="predicted"/>
<organism evidence="1 2">
    <name type="scientific">Streptomyces hainanensis</name>
    <dbReference type="NCBI Taxonomy" id="402648"/>
    <lineage>
        <taxon>Bacteria</taxon>
        <taxon>Bacillati</taxon>
        <taxon>Actinomycetota</taxon>
        <taxon>Actinomycetes</taxon>
        <taxon>Kitasatosporales</taxon>
        <taxon>Streptomycetaceae</taxon>
        <taxon>Streptomyces</taxon>
    </lineage>
</organism>
<dbReference type="RefSeq" id="WP_132817662.1">
    <property type="nucleotide sequence ID" value="NZ_SMKI01000082.1"/>
</dbReference>
<protein>
    <submittedName>
        <fullName evidence="1">Uncharacterized protein</fullName>
    </submittedName>
</protein>
<keyword evidence="2" id="KW-1185">Reference proteome</keyword>
<evidence type="ECO:0000313" key="2">
    <source>
        <dbReference type="Proteomes" id="UP000295345"/>
    </source>
</evidence>
<comment type="caution">
    <text evidence="1">The sequence shown here is derived from an EMBL/GenBank/DDBJ whole genome shotgun (WGS) entry which is preliminary data.</text>
</comment>